<dbReference type="RefSeq" id="WP_081198541.1">
    <property type="nucleotide sequence ID" value="NZ_FOCZ01000014.1"/>
</dbReference>
<evidence type="ECO:0000313" key="1">
    <source>
        <dbReference type="EMBL" id="OQP51320.1"/>
    </source>
</evidence>
<protein>
    <recommendedName>
        <fullName evidence="3">Peptidase</fullName>
    </recommendedName>
</protein>
<dbReference type="InterPro" id="IPR009858">
    <property type="entry name" value="DUF1415"/>
</dbReference>
<evidence type="ECO:0000313" key="2">
    <source>
        <dbReference type="Proteomes" id="UP000192610"/>
    </source>
</evidence>
<dbReference type="Pfam" id="PF07209">
    <property type="entry name" value="DUF1415"/>
    <property type="match status" value="1"/>
</dbReference>
<dbReference type="EMBL" id="LVXG01000011">
    <property type="protein sequence ID" value="OQP51320.1"/>
    <property type="molecule type" value="Genomic_DNA"/>
</dbReference>
<organism evidence="1 2">
    <name type="scientific">Niastella yeongjuensis</name>
    <dbReference type="NCBI Taxonomy" id="354355"/>
    <lineage>
        <taxon>Bacteria</taxon>
        <taxon>Pseudomonadati</taxon>
        <taxon>Bacteroidota</taxon>
        <taxon>Chitinophagia</taxon>
        <taxon>Chitinophagales</taxon>
        <taxon>Chitinophagaceae</taxon>
        <taxon>Niastella</taxon>
    </lineage>
</organism>
<accession>A0A1V9EYX2</accession>
<sequence length="180" mass="21067">MVDDQQIVAQTKKWIQSVVIGLNFCPFANREFKNNTIHYQVEHGVTRTDARNALLKECKRLDKDKSIATTLLIFPDYFREFDTYLQFISFAETLLQQKGYEGVYQLATFHPQYQFEGSAPDDAANYTNRSLYPMLHLLREEQVAKAIQFYGNADEIPERNIQFAREKGEVYMKMLRDSCL</sequence>
<dbReference type="Proteomes" id="UP000192610">
    <property type="component" value="Unassembled WGS sequence"/>
</dbReference>
<dbReference type="AlphaFoldDB" id="A0A1V9EYX2"/>
<keyword evidence="2" id="KW-1185">Reference proteome</keyword>
<proteinExistence type="predicted"/>
<reference evidence="2" key="1">
    <citation type="submission" date="2016-04" db="EMBL/GenBank/DDBJ databases">
        <authorList>
            <person name="Chen L."/>
            <person name="Zhuang W."/>
            <person name="Wang G."/>
        </authorList>
    </citation>
    <scope>NUCLEOTIDE SEQUENCE [LARGE SCALE GENOMIC DNA]</scope>
    <source>
        <strain evidence="2">17621</strain>
    </source>
</reference>
<name>A0A1V9EYX2_9BACT</name>
<evidence type="ECO:0008006" key="3">
    <source>
        <dbReference type="Google" id="ProtNLM"/>
    </source>
</evidence>
<comment type="caution">
    <text evidence="1">The sequence shown here is derived from an EMBL/GenBank/DDBJ whole genome shotgun (WGS) entry which is preliminary data.</text>
</comment>
<dbReference type="OrthoDB" id="277390at2"/>
<gene>
    <name evidence="1" type="ORF">A4H97_27470</name>
</gene>